<sequence>MSMSKKNVVRLLGFLLLFCLGTVSHVNYEAASKDVKDAGNFYDDVPEARNNELGAAKYFHIFANKANLRNHTNGNVATRELSGDANFGTSHIKGTEYNYAQRVTNINAASGIQNHTKMVFGKNVSIDLSEYNRPKVNGRQMDRVSGDDIYQDKNENEYINFDQEFKKLNQASQTFINQPVEKSYSNKDFEGKPERIIDVSLFNSKDIYINLKPEVLSSDKSIIISGLEKNQGNGDFKNVYINVDTGNSNSYTVNSQIIFEYTDGSRRGNKETTDFSDSTVLWTFSSDNKPFVGDINLDKTWLGSILAPSASLGGGQNIDGNIIVDNFRGAGETHGWDWQVNKGRIILTKVSETMPNKLLEGAEFSLFKDDGKNIPLKTHLKTDSNGRLEVLDLSFGSYYFIETKAPKGYELSEEKYSFTINLMNNNQTIEITATNKEQEEPKLGSVILTKVSESDNQTKLPGAEFSLYKSDGTLLNENLVTDANGVLEVKELPLGSYYFLETKAPKGYQLSKEKYTFDIKADSVSQVSKLSVTNKEQEKPKLGSVILTKVSESDNQTKLPGAEFSLYKSDGTLLNENLVTYANGVLEVKELPLGSYYFLETKAPKGYQLSKEKYTFDIKADTVSQVSKLSVTNKEQEKPKGAVIITKSSSKNSDIVLSGAEFSLYKGNGELVAKELITNELGEVRYDNLEVGDYYVVETKAPTGYEMSKVNYPFEIKAEKTSEIVRLKITNFEKPSRQAGSVELKKVDENNKNIALNGAEFSLYTSAGELLYDKLTTNKEGILEINKLPLGSYYFEETKAPKGYQLSNKKYTFDIKASTVSQVVRLTATNKEKPTPKLGSVILTKVSESDNQTKLPGAEFSLYKSDGTLLNENLVTDESGTLSMKELPLGSYYFEETKAPEGYQLSNKKYTFDIKADTVSQVVRLTATNKEKPTPKLGSVILTKVSESDNQTKLPGAEFSLYKSDGTLLNENLVTDANGVLEVKELPLGSYYFEETKAPEGYQLSNKKYTFDINEKNVTEIIRMKATNQEKISLGSVLLEKSDTEDSGIKLSNAEFSLYTEDGKLVQANVVTDESGRLQVDNLKEGGYYFVETKAPEGYALSSEKIEFEIKAEQLETLTPIQVTNEKLAHLGAVILTKTDSVDNSVALSGAEFSLYKVSGELIKQNVVTDQNGQLKVSNLMVGDYYFIETKAPKGYELSQEKYSFTIKDSEISEVEQVKVTNNLVPQEPYVGDVLLTKVDSNHDNQVLSGAEFSLYQATGKLIHTDLTTDGEGQLKVENLPKGDYYFKETKAPKGYELSEENYSFTIKENETNEMTQVTVTNKEIPEVPEVPYVGSVMLTKVDESDNEKLLPGAEFSLYTSEGKPIKNKLTTDSNGQLKVENLPKGDYYFKETKAPKGYELSEENYSFTIKENETNEMAQVTVTNREIPEVIYVGGVSLTKVDKNNHQKVLSGAEFSLYTADGKLIKEKLITDEAGVLLVDNLNEGSYYFVETKAPLGYKLSKEKNVFEIKKEQKAEMITLTVTNEPIDIVPLKPIEPTKPVQPVKPIMPKTYLIPNIPSGGQASKTLPKTGEKVDYFGIVGWTMLFSGSYIWWVQKRKQIVIDD</sequence>
<organism evidence="8 9">
    <name type="scientific">Vagococcus fluvialis bH819</name>
    <dbReference type="NCBI Taxonomy" id="1255619"/>
    <lineage>
        <taxon>Bacteria</taxon>
        <taxon>Bacillati</taxon>
        <taxon>Bacillota</taxon>
        <taxon>Bacilli</taxon>
        <taxon>Lactobacillales</taxon>
        <taxon>Enterococcaceae</taxon>
        <taxon>Vagococcus</taxon>
    </lineage>
</organism>
<feature type="signal peptide" evidence="5">
    <location>
        <begin position="1"/>
        <end position="25"/>
    </location>
</feature>
<dbReference type="RefSeq" id="WP_086951290.1">
    <property type="nucleotide sequence ID" value="NZ_FWFD01000008.1"/>
</dbReference>
<feature type="domain" description="SpaA-like prealbumin fold" evidence="6">
    <location>
        <begin position="1232"/>
        <end position="1316"/>
    </location>
</feature>
<evidence type="ECO:0000256" key="1">
    <source>
        <dbReference type="ARBA" id="ARBA00007257"/>
    </source>
</evidence>
<gene>
    <name evidence="8" type="ORF">FM121_06150</name>
</gene>
<proteinExistence type="inferred from homology"/>
<feature type="domain" description="SpaA-like prealbumin fold" evidence="6">
    <location>
        <begin position="740"/>
        <end position="824"/>
    </location>
</feature>
<dbReference type="OrthoDB" id="1744455at2"/>
<dbReference type="Gene3D" id="2.60.40.10">
    <property type="entry name" value="Immunoglobulins"/>
    <property type="match status" value="12"/>
</dbReference>
<dbReference type="Pfam" id="PF17802">
    <property type="entry name" value="SpaA"/>
    <property type="match status" value="12"/>
</dbReference>
<reference evidence="9" key="1">
    <citation type="submission" date="2017-02" db="EMBL/GenBank/DDBJ databases">
        <authorList>
            <person name="Dridi B."/>
        </authorList>
    </citation>
    <scope>NUCLEOTIDE SEQUENCE [LARGE SCALE GENOMIC DNA]</scope>
    <source>
        <strain evidence="9">bH819</strain>
    </source>
</reference>
<feature type="domain" description="SpaA-like prealbumin fold" evidence="6">
    <location>
        <begin position="444"/>
        <end position="527"/>
    </location>
</feature>
<dbReference type="PANTHER" id="PTHR36108:SF13">
    <property type="entry name" value="COLOSSIN-B-RELATED"/>
    <property type="match status" value="1"/>
</dbReference>
<name>A0A1X6WMX9_9ENTE</name>
<feature type="domain" description="SpaA-like prealbumin fold" evidence="6">
    <location>
        <begin position="642"/>
        <end position="724"/>
    </location>
</feature>
<feature type="domain" description="SpaA-like prealbumin fold" evidence="6">
    <location>
        <begin position="1335"/>
        <end position="1418"/>
    </location>
</feature>
<keyword evidence="4" id="KW-0812">Transmembrane</keyword>
<keyword evidence="4" id="KW-1133">Transmembrane helix</keyword>
<dbReference type="EMBL" id="FWFD01000008">
    <property type="protein sequence ID" value="SLM85664.1"/>
    <property type="molecule type" value="Genomic_DNA"/>
</dbReference>
<feature type="transmembrane region" description="Helical" evidence="4">
    <location>
        <begin position="1577"/>
        <end position="1595"/>
    </location>
</feature>
<evidence type="ECO:0000313" key="9">
    <source>
        <dbReference type="Proteomes" id="UP000195918"/>
    </source>
</evidence>
<accession>A0A1X6WMX9</accession>
<feature type="domain" description="SpaA-like prealbumin fold" evidence="6">
    <location>
        <begin position="1133"/>
        <end position="1217"/>
    </location>
</feature>
<feature type="chain" id="PRO_5039726622" evidence="5">
    <location>
        <begin position="26"/>
        <end position="1605"/>
    </location>
</feature>
<feature type="domain" description="SpaA-like prealbumin fold" evidence="6">
    <location>
        <begin position="1035"/>
        <end position="1117"/>
    </location>
</feature>
<dbReference type="PANTHER" id="PTHR36108">
    <property type="entry name" value="COLOSSIN-B-RELATED"/>
    <property type="match status" value="1"/>
</dbReference>
<feature type="domain" description="SpaA-like prealbumin fold" evidence="6">
    <location>
        <begin position="938"/>
        <end position="1025"/>
    </location>
</feature>
<comment type="similarity">
    <text evidence="1">Belongs to the serine-aspartate repeat-containing protein (SDr) family.</text>
</comment>
<dbReference type="Proteomes" id="UP000195918">
    <property type="component" value="Unassembled WGS sequence"/>
</dbReference>
<dbReference type="InterPro" id="IPR041033">
    <property type="entry name" value="SpaA_PFL_dom_1"/>
</dbReference>
<feature type="domain" description="SpaA-like prealbumin fold" evidence="6">
    <location>
        <begin position="1436"/>
        <end position="1520"/>
    </location>
</feature>
<evidence type="ECO:0000259" key="6">
    <source>
        <dbReference type="Pfam" id="PF17802"/>
    </source>
</evidence>
<evidence type="ECO:0000256" key="2">
    <source>
        <dbReference type="ARBA" id="ARBA00022525"/>
    </source>
</evidence>
<evidence type="ECO:0000259" key="7">
    <source>
        <dbReference type="Pfam" id="PF20597"/>
    </source>
</evidence>
<feature type="domain" description="SpaA-like prealbumin fold" evidence="6">
    <location>
        <begin position="839"/>
        <end position="923"/>
    </location>
</feature>
<dbReference type="SUPFAM" id="SSF49478">
    <property type="entry name" value="Cna protein B-type domain"/>
    <property type="match status" value="12"/>
</dbReference>
<keyword evidence="9" id="KW-1185">Reference proteome</keyword>
<dbReference type="Pfam" id="PF20597">
    <property type="entry name" value="pAdhesive_15"/>
    <property type="match status" value="1"/>
</dbReference>
<evidence type="ECO:0000313" key="8">
    <source>
        <dbReference type="EMBL" id="SLM85664.1"/>
    </source>
</evidence>
<protein>
    <submittedName>
        <fullName evidence="8">Cell surface protein</fullName>
    </submittedName>
</protein>
<feature type="domain" description="SpaA-like prealbumin fold" evidence="6">
    <location>
        <begin position="344"/>
        <end position="436"/>
    </location>
</feature>
<keyword evidence="4" id="KW-0472">Membrane</keyword>
<feature type="domain" description="SpaA-like prealbumin fold" evidence="6">
    <location>
        <begin position="543"/>
        <end position="626"/>
    </location>
</feature>
<feature type="domain" description="Choice-of-anchor A" evidence="7">
    <location>
        <begin position="53"/>
        <end position="334"/>
    </location>
</feature>
<evidence type="ECO:0000256" key="4">
    <source>
        <dbReference type="SAM" id="Phobius"/>
    </source>
</evidence>
<keyword evidence="2" id="KW-0964">Secreted</keyword>
<evidence type="ECO:0000256" key="5">
    <source>
        <dbReference type="SAM" id="SignalP"/>
    </source>
</evidence>
<dbReference type="InterPro" id="IPR026588">
    <property type="entry name" value="Choice_anch_A"/>
</dbReference>
<dbReference type="InterPro" id="IPR013783">
    <property type="entry name" value="Ig-like_fold"/>
</dbReference>
<keyword evidence="3 5" id="KW-0732">Signal</keyword>
<evidence type="ECO:0000256" key="3">
    <source>
        <dbReference type="ARBA" id="ARBA00022729"/>
    </source>
</evidence>